<dbReference type="Proteomes" id="UP001060215">
    <property type="component" value="Chromosome 10"/>
</dbReference>
<proteinExistence type="predicted"/>
<sequence length="208" mass="23300">MEEGSESRKRNSNGKPLGRRFHKRKKATQQDHSNGKPLGRRFHKRKKATQQDHSSINIAQARTEIVSAFHLHRSSSSSCDYGSQYCSSLLESLPLPQPTWSTTPPSVVATPPPPPPPPMEALEFEWVENLASSYTWWLGFLKTLDGNNNTAQVVSKYPFEEDIVMGMGYGLKIGDPLPCLDGNDDHQSSSLDEWLTIPTVEDQGEMMM</sequence>
<organism evidence="1 2">
    <name type="scientific">Camellia lanceoleosa</name>
    <dbReference type="NCBI Taxonomy" id="1840588"/>
    <lineage>
        <taxon>Eukaryota</taxon>
        <taxon>Viridiplantae</taxon>
        <taxon>Streptophyta</taxon>
        <taxon>Embryophyta</taxon>
        <taxon>Tracheophyta</taxon>
        <taxon>Spermatophyta</taxon>
        <taxon>Magnoliopsida</taxon>
        <taxon>eudicotyledons</taxon>
        <taxon>Gunneridae</taxon>
        <taxon>Pentapetalae</taxon>
        <taxon>asterids</taxon>
        <taxon>Ericales</taxon>
        <taxon>Theaceae</taxon>
        <taxon>Camellia</taxon>
    </lineage>
</organism>
<dbReference type="EMBL" id="CM045767">
    <property type="protein sequence ID" value="KAI7998133.1"/>
    <property type="molecule type" value="Genomic_DNA"/>
</dbReference>
<keyword evidence="2" id="KW-1185">Reference proteome</keyword>
<comment type="caution">
    <text evidence="1">The sequence shown here is derived from an EMBL/GenBank/DDBJ whole genome shotgun (WGS) entry which is preliminary data.</text>
</comment>
<protein>
    <submittedName>
        <fullName evidence="1">Uncharacterized protein</fullName>
    </submittedName>
</protein>
<accession>A0ACC0GC21</accession>
<gene>
    <name evidence="1" type="ORF">LOK49_LG10G02389</name>
</gene>
<evidence type="ECO:0000313" key="1">
    <source>
        <dbReference type="EMBL" id="KAI7998133.1"/>
    </source>
</evidence>
<evidence type="ECO:0000313" key="2">
    <source>
        <dbReference type="Proteomes" id="UP001060215"/>
    </source>
</evidence>
<reference evidence="1 2" key="1">
    <citation type="journal article" date="2022" name="Plant J.">
        <title>Chromosome-level genome of Camellia lanceoleosa provides a valuable resource for understanding genome evolution and self-incompatibility.</title>
        <authorList>
            <person name="Gong W."/>
            <person name="Xiao S."/>
            <person name="Wang L."/>
            <person name="Liao Z."/>
            <person name="Chang Y."/>
            <person name="Mo W."/>
            <person name="Hu G."/>
            <person name="Li W."/>
            <person name="Zhao G."/>
            <person name="Zhu H."/>
            <person name="Hu X."/>
            <person name="Ji K."/>
            <person name="Xiang X."/>
            <person name="Song Q."/>
            <person name="Yuan D."/>
            <person name="Jin S."/>
            <person name="Zhang L."/>
        </authorList>
    </citation>
    <scope>NUCLEOTIDE SEQUENCE [LARGE SCALE GENOMIC DNA]</scope>
    <source>
        <strain evidence="1">SQ_2022a</strain>
    </source>
</reference>
<name>A0ACC0GC21_9ERIC</name>